<protein>
    <submittedName>
        <fullName evidence="2">Uncharacterized protein</fullName>
    </submittedName>
</protein>
<dbReference type="SUPFAM" id="SSF48452">
    <property type="entry name" value="TPR-like"/>
    <property type="match status" value="1"/>
</dbReference>
<proteinExistence type="predicted"/>
<reference evidence="2" key="1">
    <citation type="journal article" date="2020" name="Stud. Mycol.">
        <title>101 Dothideomycetes genomes: a test case for predicting lifestyles and emergence of pathogens.</title>
        <authorList>
            <person name="Haridas S."/>
            <person name="Albert R."/>
            <person name="Binder M."/>
            <person name="Bloem J."/>
            <person name="Labutti K."/>
            <person name="Salamov A."/>
            <person name="Andreopoulos B."/>
            <person name="Baker S."/>
            <person name="Barry K."/>
            <person name="Bills G."/>
            <person name="Bluhm B."/>
            <person name="Cannon C."/>
            <person name="Castanera R."/>
            <person name="Culley D."/>
            <person name="Daum C."/>
            <person name="Ezra D."/>
            <person name="Gonzalez J."/>
            <person name="Henrissat B."/>
            <person name="Kuo A."/>
            <person name="Liang C."/>
            <person name="Lipzen A."/>
            <person name="Lutzoni F."/>
            <person name="Magnuson J."/>
            <person name="Mondo S."/>
            <person name="Nolan M."/>
            <person name="Ohm R."/>
            <person name="Pangilinan J."/>
            <person name="Park H.-J."/>
            <person name="Ramirez L."/>
            <person name="Alfaro M."/>
            <person name="Sun H."/>
            <person name="Tritt A."/>
            <person name="Yoshinaga Y."/>
            <person name="Zwiers L.-H."/>
            <person name="Turgeon B."/>
            <person name="Goodwin S."/>
            <person name="Spatafora J."/>
            <person name="Crous P."/>
            <person name="Grigoriev I."/>
        </authorList>
    </citation>
    <scope>NUCLEOTIDE SEQUENCE</scope>
    <source>
        <strain evidence="2">ATCC 16933</strain>
    </source>
</reference>
<dbReference type="Proteomes" id="UP000799766">
    <property type="component" value="Unassembled WGS sequence"/>
</dbReference>
<evidence type="ECO:0000313" key="3">
    <source>
        <dbReference type="Proteomes" id="UP000799766"/>
    </source>
</evidence>
<dbReference type="InterPro" id="IPR011990">
    <property type="entry name" value="TPR-like_helical_dom_sf"/>
</dbReference>
<accession>A0A6A6NTI1</accession>
<keyword evidence="3" id="KW-1185">Reference proteome</keyword>
<feature type="compositionally biased region" description="Basic and acidic residues" evidence="1">
    <location>
        <begin position="626"/>
        <end position="642"/>
    </location>
</feature>
<feature type="region of interest" description="Disordered" evidence="1">
    <location>
        <begin position="337"/>
        <end position="358"/>
    </location>
</feature>
<dbReference type="EMBL" id="MU001689">
    <property type="protein sequence ID" value="KAF2454817.1"/>
    <property type="molecule type" value="Genomic_DNA"/>
</dbReference>
<evidence type="ECO:0000313" key="2">
    <source>
        <dbReference type="EMBL" id="KAF2454817.1"/>
    </source>
</evidence>
<name>A0A6A6NTI1_9PEZI</name>
<dbReference type="AlphaFoldDB" id="A0A6A6NTI1"/>
<gene>
    <name evidence="2" type="ORF">BDY21DRAFT_381104</name>
</gene>
<dbReference type="OrthoDB" id="438641at2759"/>
<evidence type="ECO:0000256" key="1">
    <source>
        <dbReference type="SAM" id="MobiDB-lite"/>
    </source>
</evidence>
<organism evidence="2 3">
    <name type="scientific">Lineolata rhizophorae</name>
    <dbReference type="NCBI Taxonomy" id="578093"/>
    <lineage>
        <taxon>Eukaryota</taxon>
        <taxon>Fungi</taxon>
        <taxon>Dikarya</taxon>
        <taxon>Ascomycota</taxon>
        <taxon>Pezizomycotina</taxon>
        <taxon>Dothideomycetes</taxon>
        <taxon>Dothideomycetes incertae sedis</taxon>
        <taxon>Lineolatales</taxon>
        <taxon>Lineolataceae</taxon>
        <taxon>Lineolata</taxon>
    </lineage>
</organism>
<feature type="region of interest" description="Disordered" evidence="1">
    <location>
        <begin position="619"/>
        <end position="659"/>
    </location>
</feature>
<sequence length="802" mass="88626">MDDAHIAANGIAIANSELAAGRVMSARDIYTEILIKDSPGHPGAFLNRALCYLALDYPALAVFDCHRALIGAHMAARKEGRALKVQLEILDKYMNKLVDSGDDDIASWTHAPNCYVNSQDVEFLSCPLASLVLRSRLAIIMPPPQTEYEKAFGIKNHPKTQKVHIINTAIDRAYYRLAYSLWKCGGGAISSALDVIAAARDLSGNHFLGDDKVCLDKLELHIYDYIERCMHDEREWVRKTNEDDRKDPRDPVAKVGAFSKLLFSRYTTIRRELYPWDRYSMNEITLGVQCPLDPSAKLGFALIPEVGKAPKAVLYAKDDITDPFIFEVTRDFVVSTSDTEGRKSTPGMAGSAENDNNSASNWTNDNSAILFDLRHPPVSGERLALCGTGLDEYCRSAYRVIDPVYMPSLNGDDGVDQLKNGLGIPLKPVQTLQKLMLAKVLANFIVQARGGRIGFNDPWIRILDGDLGRVADLPVPGPEDPYERASARIARTFYGVPASRDAPPLFKGLFPRCEYAEVLDRSRPADSIVSLRQISPMQWEKDLPERNSRLGFSYQHSVIDTLNMLHCLGGYKAVFNLSQYDGWMLLNLQAKIETGMRVTKGARFEKFFDERRFQTDHGPAAAFEEYSGRPEQDPDVPPREPEVPVEDPSGSPPPSPVDGPVWIGSLDPIAHTVRPAAAIASLAAPNVELYESDARVRCFARGWDRLARLDRDPVELFGHVNGVLGPEPMDVDGEDAEARRLLEEVGGALRGGVPPPAPARGEGLRWPMEDGGGDVQGLVIRAGTVLVRGEAVQPAEEWQDGW</sequence>